<feature type="region of interest" description="Disordered" evidence="1">
    <location>
        <begin position="1"/>
        <end position="21"/>
    </location>
</feature>
<proteinExistence type="predicted"/>
<reference evidence="2 3" key="1">
    <citation type="journal article" date="2011" name="Stand. Genomic Sci.">
        <title>Complete genome sequence of Nitratifractor salsuginis type strain (E9I37-1).</title>
        <authorList>
            <person name="Anderson I."/>
            <person name="Sikorski J."/>
            <person name="Zeytun A."/>
            <person name="Nolan M."/>
            <person name="Lapidus A."/>
            <person name="Lucas S."/>
            <person name="Hammon N."/>
            <person name="Deshpande S."/>
            <person name="Cheng J.F."/>
            <person name="Tapia R."/>
            <person name="Han C."/>
            <person name="Goodwin L."/>
            <person name="Pitluck S."/>
            <person name="Liolios K."/>
            <person name="Pagani I."/>
            <person name="Ivanova N."/>
            <person name="Huntemann M."/>
            <person name="Mavromatis K."/>
            <person name="Ovchinikova G."/>
            <person name="Pati A."/>
            <person name="Chen A."/>
            <person name="Palaniappan K."/>
            <person name="Land M."/>
            <person name="Hauser L."/>
            <person name="Brambilla E.M."/>
            <person name="Ngatchou-Djao O.D."/>
            <person name="Rohde M."/>
            <person name="Tindall B.J."/>
            <person name="Goker M."/>
            <person name="Detter J.C."/>
            <person name="Woyke T."/>
            <person name="Bristow J."/>
            <person name="Eisen J.A."/>
            <person name="Markowitz V."/>
            <person name="Hugenholtz P."/>
            <person name="Klenk H.P."/>
            <person name="Kyrpides N.C."/>
        </authorList>
    </citation>
    <scope>NUCLEOTIDE SEQUENCE [LARGE SCALE GENOMIC DNA]</scope>
    <source>
        <strain evidence="3">DSM 16511 / JCM 12458 / E9I37-1</strain>
    </source>
</reference>
<gene>
    <name evidence="2" type="ordered locus">Nitsa_1203</name>
</gene>
<dbReference type="RefSeq" id="WP_013554147.1">
    <property type="nucleotide sequence ID" value="NC_014935.1"/>
</dbReference>
<dbReference type="HOGENOM" id="CLU_2808093_0_0_7"/>
<dbReference type="STRING" id="749222.Nitsa_1203"/>
<protein>
    <submittedName>
        <fullName evidence="2">Uncharacterized protein</fullName>
    </submittedName>
</protein>
<dbReference type="EMBL" id="CP002452">
    <property type="protein sequence ID" value="ADV46456.1"/>
    <property type="molecule type" value="Genomic_DNA"/>
</dbReference>
<evidence type="ECO:0000313" key="2">
    <source>
        <dbReference type="EMBL" id="ADV46456.1"/>
    </source>
</evidence>
<organism evidence="2 3">
    <name type="scientific">Nitratifractor salsuginis (strain DSM 16511 / JCM 12458 / E9I37-1)</name>
    <dbReference type="NCBI Taxonomy" id="749222"/>
    <lineage>
        <taxon>Bacteria</taxon>
        <taxon>Pseudomonadati</taxon>
        <taxon>Campylobacterota</taxon>
        <taxon>Epsilonproteobacteria</taxon>
        <taxon>Campylobacterales</taxon>
        <taxon>Sulfurovaceae</taxon>
        <taxon>Nitratifractor</taxon>
    </lineage>
</organism>
<sequence>MQAKRSPSDSPLLPPPEVGERYKRRFGDGGIVEVKALSPDGFVKIRDRGVMHFVLVGTFHEFFEKAG</sequence>
<dbReference type="Proteomes" id="UP000008633">
    <property type="component" value="Chromosome"/>
</dbReference>
<accession>E6WYE4</accession>
<reference evidence="3" key="2">
    <citation type="submission" date="2011-01" db="EMBL/GenBank/DDBJ databases">
        <title>The complete genome of Nitratifractor salsuginis DSM 16511.</title>
        <authorList>
            <consortium name="US DOE Joint Genome Institute (JGI-PGF)"/>
            <person name="Lucas S."/>
            <person name="Copeland A."/>
            <person name="Lapidus A."/>
            <person name="Bruce D."/>
            <person name="Goodwin L."/>
            <person name="Pitluck S."/>
            <person name="Kyrpides N."/>
            <person name="Mavromatis K."/>
            <person name="Ivanova N."/>
            <person name="Mikhailova N."/>
            <person name="Zeytun A."/>
            <person name="Detter J.C."/>
            <person name="Tapia R."/>
            <person name="Han C."/>
            <person name="Land M."/>
            <person name="Hauser L."/>
            <person name="Markowitz V."/>
            <person name="Cheng J.-F."/>
            <person name="Hugenholtz P."/>
            <person name="Woyke T."/>
            <person name="Wu D."/>
            <person name="Tindall B."/>
            <person name="Schuetze A."/>
            <person name="Brambilla E."/>
            <person name="Klenk H.-P."/>
            <person name="Eisen J.A."/>
        </authorList>
    </citation>
    <scope>NUCLEOTIDE SEQUENCE [LARGE SCALE GENOMIC DNA]</scope>
    <source>
        <strain evidence="3">DSM 16511 / JCM 12458 / E9I37-1</strain>
    </source>
</reference>
<dbReference type="AlphaFoldDB" id="E6WYE4"/>
<keyword evidence="3" id="KW-1185">Reference proteome</keyword>
<evidence type="ECO:0000256" key="1">
    <source>
        <dbReference type="SAM" id="MobiDB-lite"/>
    </source>
</evidence>
<evidence type="ECO:0000313" key="3">
    <source>
        <dbReference type="Proteomes" id="UP000008633"/>
    </source>
</evidence>
<dbReference type="KEGG" id="nsa:Nitsa_1203"/>
<name>E6WYE4_NITSE</name>